<dbReference type="Proteomes" id="UP001232750">
    <property type="component" value="Unassembled WGS sequence"/>
</dbReference>
<feature type="transmembrane region" description="Helical" evidence="8">
    <location>
        <begin position="155"/>
        <end position="182"/>
    </location>
</feature>
<evidence type="ECO:0000256" key="3">
    <source>
        <dbReference type="ARBA" id="ARBA00022723"/>
    </source>
</evidence>
<gene>
    <name evidence="10" type="ORF">QNJ86_11630</name>
</gene>
<dbReference type="RefSeq" id="WP_283832796.1">
    <property type="nucleotide sequence ID" value="NZ_JASJEU010000022.1"/>
</dbReference>
<dbReference type="SUPFAM" id="SSF54862">
    <property type="entry name" value="4Fe-4S ferredoxins"/>
    <property type="match status" value="1"/>
</dbReference>
<feature type="transmembrane region" description="Helical" evidence="8">
    <location>
        <begin position="202"/>
        <end position="229"/>
    </location>
</feature>
<feature type="domain" description="4Fe-4S ferredoxin-type" evidence="9">
    <location>
        <begin position="273"/>
        <end position="302"/>
    </location>
</feature>
<keyword evidence="4" id="KW-0249">Electron transport</keyword>
<dbReference type="InterPro" id="IPR017896">
    <property type="entry name" value="4Fe4S_Fe-S-bd"/>
</dbReference>
<keyword evidence="1" id="KW-0813">Transport</keyword>
<evidence type="ECO:0000313" key="10">
    <source>
        <dbReference type="EMBL" id="MDJ1651452.1"/>
    </source>
</evidence>
<dbReference type="EMBL" id="JASJEU010000022">
    <property type="protein sequence ID" value="MDJ1651452.1"/>
    <property type="molecule type" value="Genomic_DNA"/>
</dbReference>
<evidence type="ECO:0000256" key="5">
    <source>
        <dbReference type="ARBA" id="ARBA00023004"/>
    </source>
</evidence>
<evidence type="ECO:0000256" key="1">
    <source>
        <dbReference type="ARBA" id="ARBA00022448"/>
    </source>
</evidence>
<evidence type="ECO:0000256" key="6">
    <source>
        <dbReference type="ARBA" id="ARBA00023014"/>
    </source>
</evidence>
<dbReference type="InterPro" id="IPR017900">
    <property type="entry name" value="4Fe4S_Fe_S_CS"/>
</dbReference>
<evidence type="ECO:0000256" key="8">
    <source>
        <dbReference type="SAM" id="Phobius"/>
    </source>
</evidence>
<evidence type="ECO:0000313" key="11">
    <source>
        <dbReference type="Proteomes" id="UP001232750"/>
    </source>
</evidence>
<feature type="transmembrane region" description="Helical" evidence="8">
    <location>
        <begin position="53"/>
        <end position="76"/>
    </location>
</feature>
<reference evidence="10 11" key="1">
    <citation type="submission" date="2023-05" db="EMBL/GenBank/DDBJ databases">
        <title>Gordonibacter KGMB12511T sp. nov., isolated from faeces of healthy Korean.</title>
        <authorList>
            <person name="Kim H.S."/>
            <person name="Kim J.-S."/>
            <person name="Suh M.K."/>
            <person name="Eom M.K."/>
            <person name="Do H.E."/>
            <person name="Lee J.-S."/>
        </authorList>
    </citation>
    <scope>NUCLEOTIDE SEQUENCE [LARGE SCALE GENOMIC DNA]</scope>
    <source>
        <strain evidence="10 11">KGMB12511</strain>
    </source>
</reference>
<dbReference type="PANTHER" id="PTHR30176:SF3">
    <property type="entry name" value="FERREDOXIN-TYPE PROTEIN NAPH"/>
    <property type="match status" value="1"/>
</dbReference>
<sequence>MKTRNKTIRILVATAVLVAAVVCAHLGGGAAIGTLCALCPVGFTQIAAASGSIPWQLLPGVLVVLVVVFLLGRAFCSWVCPSQLLKNIFGGHTPRGILGRSGKDVEGEDALAKAAIAEGSADANASGSAAVAAPAKTAGCASCAGETVSLKTQGIVLAVLLVVSFAVKFPVFCLLCPIGLVFGTLWALNRVFVLLQPGWELIIFPLMLLAELFLFKRWCSAVCPLGFFFGLMGKLRAKLGFGVRPQANCATCISREGCHTCSTVCPEDINVANPAKATLESCTFCLDCVENCPTKSISLKLTDPKQTSTPNPTPEEEPELVA</sequence>
<evidence type="ECO:0000259" key="9">
    <source>
        <dbReference type="PROSITE" id="PS51379"/>
    </source>
</evidence>
<feature type="region of interest" description="Disordered" evidence="7">
    <location>
        <begin position="303"/>
        <end position="322"/>
    </location>
</feature>
<keyword evidence="8" id="KW-1133">Transmembrane helix</keyword>
<keyword evidence="8" id="KW-0812">Transmembrane</keyword>
<dbReference type="PROSITE" id="PS51379">
    <property type="entry name" value="4FE4S_FER_2"/>
    <property type="match status" value="1"/>
</dbReference>
<evidence type="ECO:0000256" key="7">
    <source>
        <dbReference type="SAM" id="MobiDB-lite"/>
    </source>
</evidence>
<keyword evidence="6" id="KW-0411">Iron-sulfur</keyword>
<accession>A0ABT7DQF3</accession>
<protein>
    <submittedName>
        <fullName evidence="10">4Fe-4S binding protein</fullName>
    </submittedName>
</protein>
<keyword evidence="11" id="KW-1185">Reference proteome</keyword>
<organism evidence="10 11">
    <name type="scientific">Gordonibacter faecis</name>
    <dbReference type="NCBI Taxonomy" id="3047475"/>
    <lineage>
        <taxon>Bacteria</taxon>
        <taxon>Bacillati</taxon>
        <taxon>Actinomycetota</taxon>
        <taxon>Coriobacteriia</taxon>
        <taxon>Eggerthellales</taxon>
        <taxon>Eggerthellaceae</taxon>
        <taxon>Gordonibacter</taxon>
    </lineage>
</organism>
<evidence type="ECO:0000256" key="2">
    <source>
        <dbReference type="ARBA" id="ARBA00022485"/>
    </source>
</evidence>
<keyword evidence="8" id="KW-0472">Membrane</keyword>
<evidence type="ECO:0000256" key="4">
    <source>
        <dbReference type="ARBA" id="ARBA00022982"/>
    </source>
</evidence>
<dbReference type="InterPro" id="IPR051684">
    <property type="entry name" value="Electron_Trans/Redox"/>
</dbReference>
<keyword evidence="2" id="KW-0004">4Fe-4S</keyword>
<keyword evidence="5" id="KW-0408">Iron</keyword>
<dbReference type="Pfam" id="PF12801">
    <property type="entry name" value="Fer4_5"/>
    <property type="match status" value="2"/>
</dbReference>
<keyword evidence="3" id="KW-0479">Metal-binding</keyword>
<dbReference type="PANTHER" id="PTHR30176">
    <property type="entry name" value="FERREDOXIN-TYPE PROTEIN NAPH"/>
    <property type="match status" value="1"/>
</dbReference>
<dbReference type="PROSITE" id="PS00198">
    <property type="entry name" value="4FE4S_FER_1"/>
    <property type="match status" value="1"/>
</dbReference>
<comment type="caution">
    <text evidence="10">The sequence shown here is derived from an EMBL/GenBank/DDBJ whole genome shotgun (WGS) entry which is preliminary data.</text>
</comment>
<proteinExistence type="predicted"/>
<name>A0ABT7DQF3_9ACTN</name>